<evidence type="ECO:0000259" key="1">
    <source>
        <dbReference type="Pfam" id="PF08005"/>
    </source>
</evidence>
<protein>
    <submittedName>
        <fullName evidence="3">PHR domain-containing protein</fullName>
    </submittedName>
</protein>
<accession>A0A914EB65</accession>
<dbReference type="InterPro" id="IPR012983">
    <property type="entry name" value="PHR"/>
</dbReference>
<name>A0A914EB65_9BILA</name>
<sequence length="151" mass="17304">MTERVVRRYQDVKPGWKCEDRQYVEFTVNNPVTIVGFGLYGNSNPKSKLPVMVRIELINLTTKKAYGKNEATFDRDSDETIFRVNLSEPTQITPGDKYRAIAHFYDGLTTITYYGIGGCKICATDEVTFNFIKGYKKTVEEGQIPEIYYSL</sequence>
<dbReference type="GO" id="GO:0005829">
    <property type="term" value="C:cytosol"/>
    <property type="evidence" value="ECO:0007669"/>
    <property type="project" value="TreeGrafter"/>
</dbReference>
<dbReference type="Pfam" id="PF08005">
    <property type="entry name" value="PHR"/>
    <property type="match status" value="1"/>
</dbReference>
<dbReference type="Proteomes" id="UP000887540">
    <property type="component" value="Unplaced"/>
</dbReference>
<dbReference type="PANTHER" id="PTHR45774:SF3">
    <property type="entry name" value="BTB (POZ) DOMAIN-CONTAINING 2B-RELATED"/>
    <property type="match status" value="1"/>
</dbReference>
<evidence type="ECO:0000313" key="3">
    <source>
        <dbReference type="WBParaSite" id="ACRNAN_scaffold6593.g25037.t1"/>
    </source>
</evidence>
<reference evidence="3" key="1">
    <citation type="submission" date="2022-11" db="UniProtKB">
        <authorList>
            <consortium name="WormBaseParasite"/>
        </authorList>
    </citation>
    <scope>IDENTIFICATION</scope>
</reference>
<dbReference type="PANTHER" id="PTHR45774">
    <property type="entry name" value="BTB/POZ DOMAIN-CONTAINING"/>
    <property type="match status" value="1"/>
</dbReference>
<dbReference type="InterPro" id="IPR038648">
    <property type="entry name" value="PHR_sf"/>
</dbReference>
<keyword evidence="2" id="KW-1185">Reference proteome</keyword>
<feature type="domain" description="PHR" evidence="1">
    <location>
        <begin position="8"/>
        <end position="150"/>
    </location>
</feature>
<dbReference type="Gene3D" id="2.60.120.820">
    <property type="entry name" value="PHR domain"/>
    <property type="match status" value="1"/>
</dbReference>
<evidence type="ECO:0000313" key="2">
    <source>
        <dbReference type="Proteomes" id="UP000887540"/>
    </source>
</evidence>
<dbReference type="GO" id="GO:0022008">
    <property type="term" value="P:neurogenesis"/>
    <property type="evidence" value="ECO:0007669"/>
    <property type="project" value="TreeGrafter"/>
</dbReference>
<dbReference type="AlphaFoldDB" id="A0A914EB65"/>
<dbReference type="WBParaSite" id="ACRNAN_scaffold6593.g25037.t1">
    <property type="protein sequence ID" value="ACRNAN_scaffold6593.g25037.t1"/>
    <property type="gene ID" value="ACRNAN_scaffold6593.g25037"/>
</dbReference>
<organism evidence="2 3">
    <name type="scientific">Acrobeloides nanus</name>
    <dbReference type="NCBI Taxonomy" id="290746"/>
    <lineage>
        <taxon>Eukaryota</taxon>
        <taxon>Metazoa</taxon>
        <taxon>Ecdysozoa</taxon>
        <taxon>Nematoda</taxon>
        <taxon>Chromadorea</taxon>
        <taxon>Rhabditida</taxon>
        <taxon>Tylenchina</taxon>
        <taxon>Cephalobomorpha</taxon>
        <taxon>Cephaloboidea</taxon>
        <taxon>Cephalobidae</taxon>
        <taxon>Acrobeloides</taxon>
    </lineage>
</organism>
<proteinExistence type="predicted"/>